<comment type="subunit">
    <text evidence="11">Tetramer of two alpha and two beta subunits.</text>
</comment>
<evidence type="ECO:0000256" key="8">
    <source>
        <dbReference type="ARBA" id="ARBA00022842"/>
    </source>
</evidence>
<dbReference type="CDD" id="cd00496">
    <property type="entry name" value="PheRS_alpha_core"/>
    <property type="match status" value="1"/>
</dbReference>
<feature type="domain" description="Aminoacyl-transfer RNA synthetases class-II family profile" evidence="12">
    <location>
        <begin position="226"/>
        <end position="467"/>
    </location>
</feature>
<evidence type="ECO:0000256" key="2">
    <source>
        <dbReference type="ARBA" id="ARBA00006703"/>
    </source>
</evidence>
<dbReference type="SUPFAM" id="SSF46785">
    <property type="entry name" value="Winged helix' DNA-binding domain"/>
    <property type="match status" value="1"/>
</dbReference>
<dbReference type="Pfam" id="PF01409">
    <property type="entry name" value="tRNA-synt_2d"/>
    <property type="match status" value="1"/>
</dbReference>
<comment type="catalytic activity">
    <reaction evidence="11">
        <text>tRNA(Phe) + L-phenylalanine + ATP = L-phenylalanyl-tRNA(Phe) + AMP + diphosphate + H(+)</text>
        <dbReference type="Rhea" id="RHEA:19413"/>
        <dbReference type="Rhea" id="RHEA-COMP:9668"/>
        <dbReference type="Rhea" id="RHEA-COMP:9699"/>
        <dbReference type="ChEBI" id="CHEBI:15378"/>
        <dbReference type="ChEBI" id="CHEBI:30616"/>
        <dbReference type="ChEBI" id="CHEBI:33019"/>
        <dbReference type="ChEBI" id="CHEBI:58095"/>
        <dbReference type="ChEBI" id="CHEBI:78442"/>
        <dbReference type="ChEBI" id="CHEBI:78531"/>
        <dbReference type="ChEBI" id="CHEBI:456215"/>
        <dbReference type="EC" id="6.1.1.20"/>
    </reaction>
</comment>
<gene>
    <name evidence="11" type="primary">pheS</name>
    <name evidence="13" type="ORF">MetMK1DRAFT_00030140</name>
</gene>
<evidence type="ECO:0000256" key="5">
    <source>
        <dbReference type="ARBA" id="ARBA00022723"/>
    </source>
</evidence>
<reference evidence="13 14" key="1">
    <citation type="submission" date="2012-01" db="EMBL/GenBank/DDBJ databases">
        <title>Improved High-Quality Draft sequence of Metallosphaera yellowstonensis MK1.</title>
        <authorList>
            <consortium name="US DOE Joint Genome Institute"/>
            <person name="Lucas S."/>
            <person name="Han J."/>
            <person name="Cheng J.-F."/>
            <person name="Goodwin L."/>
            <person name="Pitluck S."/>
            <person name="Peters L."/>
            <person name="Teshima H."/>
            <person name="Detter J.C."/>
            <person name="Han C."/>
            <person name="Tapia R."/>
            <person name="Land M."/>
            <person name="Hauser L."/>
            <person name="Kyrpides N."/>
            <person name="Kozubal M."/>
            <person name="Macur R.E."/>
            <person name="Jay Z."/>
            <person name="Inskeep W."/>
            <person name="Woyke T."/>
        </authorList>
    </citation>
    <scope>NUCLEOTIDE SEQUENCE [LARGE SCALE GENOMIC DNA]</scope>
    <source>
        <strain evidence="13 14">MK1</strain>
    </source>
</reference>
<keyword evidence="4 11" id="KW-0436">Ligase</keyword>
<comment type="caution">
    <text evidence="11">Lacks conserved residue(s) required for the propagation of feature annotation.</text>
</comment>
<evidence type="ECO:0000259" key="12">
    <source>
        <dbReference type="PROSITE" id="PS50862"/>
    </source>
</evidence>
<dbReference type="InterPro" id="IPR036390">
    <property type="entry name" value="WH_DNA-bd_sf"/>
</dbReference>
<evidence type="ECO:0000313" key="14">
    <source>
        <dbReference type="Proteomes" id="UP000003980"/>
    </source>
</evidence>
<dbReference type="InterPro" id="IPR004529">
    <property type="entry name" value="Phe-tRNA-synth_IIc_asu"/>
</dbReference>
<feature type="binding site" evidence="11">
    <location>
        <position position="312"/>
    </location>
    <ligand>
        <name>L-phenylalanine</name>
        <dbReference type="ChEBI" id="CHEBI:58095"/>
    </ligand>
</feature>
<dbReference type="GO" id="GO:0006432">
    <property type="term" value="P:phenylalanyl-tRNA aminoacylation"/>
    <property type="evidence" value="ECO:0007669"/>
    <property type="project" value="UniProtKB-UniRule"/>
</dbReference>
<dbReference type="InterPro" id="IPR036388">
    <property type="entry name" value="WH-like_DNA-bd_sf"/>
</dbReference>
<organism evidence="13 14">
    <name type="scientific">Metallosphaera yellowstonensis MK1</name>
    <dbReference type="NCBI Taxonomy" id="671065"/>
    <lineage>
        <taxon>Archaea</taxon>
        <taxon>Thermoproteota</taxon>
        <taxon>Thermoprotei</taxon>
        <taxon>Sulfolobales</taxon>
        <taxon>Sulfolobaceae</taxon>
        <taxon>Metallosphaera</taxon>
    </lineage>
</organism>
<keyword evidence="10 11" id="KW-0030">Aminoacyl-tRNA synthetase</keyword>
<dbReference type="Proteomes" id="UP000003980">
    <property type="component" value="Unassembled WGS sequence"/>
</dbReference>
<dbReference type="HOGENOM" id="CLU_025086_2_2_2"/>
<dbReference type="InterPro" id="IPR045864">
    <property type="entry name" value="aa-tRNA-synth_II/BPL/LPL"/>
</dbReference>
<dbReference type="Pfam" id="PF13412">
    <property type="entry name" value="HTH_24"/>
    <property type="match status" value="1"/>
</dbReference>
<dbReference type="STRING" id="671065.MetMK1DRAFT_00030140"/>
<dbReference type="CDD" id="cd00090">
    <property type="entry name" value="HTH_ARSR"/>
    <property type="match status" value="1"/>
</dbReference>
<comment type="cofactor">
    <cofactor evidence="11">
        <name>Mg(2+)</name>
        <dbReference type="ChEBI" id="CHEBI:18420"/>
    </cofactor>
    <text evidence="11">Binds 2 magnesium ions per tetramer.</text>
</comment>
<accession>H2C8U5</accession>
<dbReference type="Gene3D" id="1.10.10.10">
    <property type="entry name" value="Winged helix-like DNA-binding domain superfamily/Winged helix DNA-binding domain"/>
    <property type="match status" value="1"/>
</dbReference>
<keyword evidence="8 11" id="KW-0460">Magnesium</keyword>
<keyword evidence="14" id="KW-1185">Reference proteome</keyword>
<dbReference type="AlphaFoldDB" id="H2C8U5"/>
<evidence type="ECO:0000256" key="7">
    <source>
        <dbReference type="ARBA" id="ARBA00022840"/>
    </source>
</evidence>
<evidence type="ECO:0000256" key="1">
    <source>
        <dbReference type="ARBA" id="ARBA00004496"/>
    </source>
</evidence>
<dbReference type="Gene3D" id="3.30.930.10">
    <property type="entry name" value="Bira Bifunctional Protein, Domain 2"/>
    <property type="match status" value="1"/>
</dbReference>
<feature type="binding site" evidence="11">
    <location>
        <position position="393"/>
    </location>
    <ligand>
        <name>Mg(2+)</name>
        <dbReference type="ChEBI" id="CHEBI:18420"/>
        <note>ligand shared with heterodimeric partner</note>
    </ligand>
</feature>
<dbReference type="PANTHER" id="PTHR11538">
    <property type="entry name" value="PHENYLALANYL-TRNA SYNTHETASE"/>
    <property type="match status" value="1"/>
</dbReference>
<keyword evidence="3 11" id="KW-0963">Cytoplasm</keyword>
<keyword evidence="6 11" id="KW-0547">Nucleotide-binding</keyword>
<dbReference type="SUPFAM" id="SSF55681">
    <property type="entry name" value="Class II aaRS and biotin synthetases"/>
    <property type="match status" value="1"/>
</dbReference>
<dbReference type="InterPro" id="IPR011991">
    <property type="entry name" value="ArsR-like_HTH"/>
</dbReference>
<dbReference type="HAMAP" id="MF_00282">
    <property type="entry name" value="Phe_tRNA_synth_alpha2"/>
    <property type="match status" value="1"/>
</dbReference>
<keyword evidence="5 11" id="KW-0479">Metal-binding</keyword>
<evidence type="ECO:0000256" key="11">
    <source>
        <dbReference type="HAMAP-Rule" id="MF_00282"/>
    </source>
</evidence>
<dbReference type="PANTHER" id="PTHR11538:SF40">
    <property type="entry name" value="PHENYLALANINE--TRNA LIGASE ALPHA SUBUNIT"/>
    <property type="match status" value="1"/>
</dbReference>
<dbReference type="NCBIfam" id="NF003210">
    <property type="entry name" value="PRK04172.1"/>
    <property type="match status" value="1"/>
</dbReference>
<protein>
    <recommendedName>
        <fullName evidence="11">Phenylalanine--tRNA ligase alpha subunit</fullName>
        <ecNumber evidence="11">6.1.1.20</ecNumber>
    </recommendedName>
    <alternativeName>
        <fullName evidence="11">Phenylalanyl-tRNA synthetase alpha subunit</fullName>
        <shortName evidence="11">PheRS</shortName>
    </alternativeName>
</protein>
<feature type="binding site" evidence="11">
    <location>
        <position position="391"/>
    </location>
    <ligand>
        <name>L-phenylalanine</name>
        <dbReference type="ChEBI" id="CHEBI:58095"/>
    </ligand>
</feature>
<sequence>MMLSENEQKIISFLKTKGVSNSQEISSATGLPPSTVFSNLKLLESKGLVKILKEERKKLLFLTEEGRKRLVEGLPEEKLMMVLGGQPRKIEEVKEKMKEDFEIALGWARKRGWIEIDGDLIKPIVKEIQAPERDSLRALSKGQGIDHASVELLLKRKLVERREDKILEVELIKDVEAKPVEIYLTHEMLVSGDWEKREFKEYNVEADPPFLPIGRTHYFRDFIERVKDLMVSLGFSEVSSDYVELEFFNFDVLFQPQDHPAREIHDSFVVKGKGRLPPGRLVEEVKKTHETWWKYRWSPEVASNLVMRSQTTATTSRVLSRSPGSPLRVFTIGKVFRPDAIDATHLIEFHQMDGLVIEEGFNFRSLLSILREIFRGLGVKEVKFKPGYFPFTEPSVEVYGYVDPLGWVEMAGAGLLRREVTSPAGVSEPAGAWGIGIDRLAMLFLGVKDIRDLYSSDIEYLRHRRVV</sequence>
<evidence type="ECO:0000313" key="13">
    <source>
        <dbReference type="EMBL" id="EHP68571.1"/>
    </source>
</evidence>
<evidence type="ECO:0000256" key="6">
    <source>
        <dbReference type="ARBA" id="ARBA00022741"/>
    </source>
</evidence>
<name>H2C8U5_9CREN</name>
<dbReference type="NCBIfam" id="TIGR00468">
    <property type="entry name" value="pheS"/>
    <property type="match status" value="1"/>
</dbReference>
<dbReference type="eggNOG" id="arCOG00410">
    <property type="taxonomic scope" value="Archaea"/>
</dbReference>
<comment type="subcellular location">
    <subcellularLocation>
        <location evidence="1 11">Cytoplasm</location>
    </subcellularLocation>
</comment>
<dbReference type="EC" id="6.1.1.20" evidence="11"/>
<dbReference type="InterPro" id="IPR022917">
    <property type="entry name" value="Phe_tRNA_ligase_alpha_bac/arc"/>
</dbReference>
<keyword evidence="9 11" id="KW-0648">Protein biosynthesis</keyword>
<proteinExistence type="inferred from homology"/>
<keyword evidence="7 11" id="KW-0067">ATP-binding</keyword>
<dbReference type="GO" id="GO:0005737">
    <property type="term" value="C:cytoplasm"/>
    <property type="evidence" value="ECO:0007669"/>
    <property type="project" value="UniProtKB-SubCell"/>
</dbReference>
<dbReference type="InterPro" id="IPR006195">
    <property type="entry name" value="aa-tRNA-synth_II"/>
</dbReference>
<evidence type="ECO:0000256" key="3">
    <source>
        <dbReference type="ARBA" id="ARBA00022490"/>
    </source>
</evidence>
<dbReference type="GO" id="GO:0000049">
    <property type="term" value="F:tRNA binding"/>
    <property type="evidence" value="ECO:0007669"/>
    <property type="project" value="InterPro"/>
</dbReference>
<dbReference type="GO" id="GO:0004826">
    <property type="term" value="F:phenylalanine-tRNA ligase activity"/>
    <property type="evidence" value="ECO:0007669"/>
    <property type="project" value="UniProtKB-UniRule"/>
</dbReference>
<evidence type="ECO:0000256" key="9">
    <source>
        <dbReference type="ARBA" id="ARBA00022917"/>
    </source>
</evidence>
<dbReference type="PROSITE" id="PS50862">
    <property type="entry name" value="AA_TRNA_LIGASE_II"/>
    <property type="match status" value="1"/>
</dbReference>
<dbReference type="GO" id="GO:0005524">
    <property type="term" value="F:ATP binding"/>
    <property type="evidence" value="ECO:0007669"/>
    <property type="project" value="UniProtKB-UniRule"/>
</dbReference>
<comment type="similarity">
    <text evidence="2 11">Belongs to the class-II aminoacyl-tRNA synthetase family. Phe-tRNA synthetase alpha subunit type 2 subfamily.</text>
</comment>
<evidence type="ECO:0000256" key="4">
    <source>
        <dbReference type="ARBA" id="ARBA00022598"/>
    </source>
</evidence>
<dbReference type="InterPro" id="IPR002319">
    <property type="entry name" value="Phenylalanyl-tRNA_Synthase"/>
</dbReference>
<dbReference type="GO" id="GO:0000287">
    <property type="term" value="F:magnesium ion binding"/>
    <property type="evidence" value="ECO:0007669"/>
    <property type="project" value="UniProtKB-UniRule"/>
</dbReference>
<dbReference type="EMBL" id="JH597770">
    <property type="protein sequence ID" value="EHP68571.1"/>
    <property type="molecule type" value="Genomic_DNA"/>
</dbReference>
<evidence type="ECO:0000256" key="10">
    <source>
        <dbReference type="ARBA" id="ARBA00023146"/>
    </source>
</evidence>